<evidence type="ECO:0000313" key="2">
    <source>
        <dbReference type="Proteomes" id="UP000789920"/>
    </source>
</evidence>
<gene>
    <name evidence="1" type="ORF">RPERSI_LOCUS35100</name>
</gene>
<dbReference type="Proteomes" id="UP000789920">
    <property type="component" value="Unassembled WGS sequence"/>
</dbReference>
<accession>A0ACA9STV8</accession>
<feature type="non-terminal residue" evidence="1">
    <location>
        <position position="154"/>
    </location>
</feature>
<protein>
    <submittedName>
        <fullName evidence="1">35719_t:CDS:1</fullName>
    </submittedName>
</protein>
<comment type="caution">
    <text evidence="1">The sequence shown here is derived from an EMBL/GenBank/DDBJ whole genome shotgun (WGS) entry which is preliminary data.</text>
</comment>
<name>A0ACA9STV8_9GLOM</name>
<feature type="non-terminal residue" evidence="1">
    <location>
        <position position="1"/>
    </location>
</feature>
<organism evidence="1 2">
    <name type="scientific">Racocetra persica</name>
    <dbReference type="NCBI Taxonomy" id="160502"/>
    <lineage>
        <taxon>Eukaryota</taxon>
        <taxon>Fungi</taxon>
        <taxon>Fungi incertae sedis</taxon>
        <taxon>Mucoromycota</taxon>
        <taxon>Glomeromycotina</taxon>
        <taxon>Glomeromycetes</taxon>
        <taxon>Diversisporales</taxon>
        <taxon>Gigasporaceae</taxon>
        <taxon>Racocetra</taxon>
    </lineage>
</organism>
<sequence length="154" mass="16793">IVYIPSSFKALMAYNEKSIISMDMISGRCYITSQNHGYAVDASTLPSDFQELFVNANDGSNEGVIHKSLPIFSVQFHPESTPGPRDTDFLFDVFIESVKQFGLTGNLMSIQMPGGMRSDNSKKNPRVNVRKVLVLGSGGLSIGQAGEFDYSGSQ</sequence>
<dbReference type="EMBL" id="CAJVQC010160411">
    <property type="protein sequence ID" value="CAG8848384.1"/>
    <property type="molecule type" value="Genomic_DNA"/>
</dbReference>
<reference evidence="1" key="1">
    <citation type="submission" date="2021-06" db="EMBL/GenBank/DDBJ databases">
        <authorList>
            <person name="Kallberg Y."/>
            <person name="Tangrot J."/>
            <person name="Rosling A."/>
        </authorList>
    </citation>
    <scope>NUCLEOTIDE SEQUENCE</scope>
    <source>
        <strain evidence="1">MA461A</strain>
    </source>
</reference>
<evidence type="ECO:0000313" key="1">
    <source>
        <dbReference type="EMBL" id="CAG8848384.1"/>
    </source>
</evidence>
<keyword evidence="2" id="KW-1185">Reference proteome</keyword>
<proteinExistence type="predicted"/>